<keyword evidence="1" id="KW-0812">Transmembrane</keyword>
<evidence type="ECO:0000256" key="1">
    <source>
        <dbReference type="SAM" id="Phobius"/>
    </source>
</evidence>
<comment type="caution">
    <text evidence="2">The sequence shown here is derived from an EMBL/GenBank/DDBJ whole genome shotgun (WGS) entry which is preliminary data.</text>
</comment>
<protein>
    <submittedName>
        <fullName evidence="2">DUF2812 domain-containing protein</fullName>
    </submittedName>
</protein>
<dbReference type="Pfam" id="PF11193">
    <property type="entry name" value="DUF2812"/>
    <property type="match status" value="1"/>
</dbReference>
<feature type="transmembrane region" description="Helical" evidence="1">
    <location>
        <begin position="116"/>
        <end position="134"/>
    </location>
</feature>
<keyword evidence="1" id="KW-0472">Membrane</keyword>
<proteinExistence type="predicted"/>
<name>A0ABU1B4S8_9STRE</name>
<feature type="transmembrane region" description="Helical" evidence="1">
    <location>
        <begin position="172"/>
        <end position="194"/>
    </location>
</feature>
<sequence>MKKRKLFTSLQDEENWINMIQSQGYQLTKVNPLLATYHFEKCTAAPKPVRLDFREQILKEEYPNYLSLFSDYGWEPIQGSKRNGVHYFQKMNATSDTNIFSDKESKKAFYLRYQKFAYCYFFIFLCLYFTLSSAQSQYKYNLWQPKTWYLTPGLWEREGTAFWFGFLFETPFAIIFRSGIIPLFLLAWSIYFLCIAEKVKREIKNLGE</sequence>
<reference evidence="2 3" key="1">
    <citation type="submission" date="2023-08" db="EMBL/GenBank/DDBJ databases">
        <title>Streptococcus ruminantium-associated sheep mastitis outbreak detected in Italy is distinct from bovine isolates.</title>
        <authorList>
            <person name="Rosa M.N."/>
            <person name="Vezina B."/>
            <person name="Tola S."/>
        </authorList>
    </citation>
    <scope>NUCLEOTIDE SEQUENCE [LARGE SCALE GENOMIC DNA]</scope>
    <source>
        <strain evidence="2 3">OM6730</strain>
    </source>
</reference>
<accession>A0ABU1B4S8</accession>
<keyword evidence="1" id="KW-1133">Transmembrane helix</keyword>
<dbReference type="Proteomes" id="UP001228446">
    <property type="component" value="Unassembled WGS sequence"/>
</dbReference>
<dbReference type="EMBL" id="JAVIBX010000027">
    <property type="protein sequence ID" value="MDQ8833525.1"/>
    <property type="molecule type" value="Genomic_DNA"/>
</dbReference>
<gene>
    <name evidence="2" type="ORF">RFF62_07020</name>
</gene>
<evidence type="ECO:0000313" key="3">
    <source>
        <dbReference type="Proteomes" id="UP001228446"/>
    </source>
</evidence>
<dbReference type="RefSeq" id="WP_308938221.1">
    <property type="nucleotide sequence ID" value="NZ_JAVIBP010000025.1"/>
</dbReference>
<keyword evidence="3" id="KW-1185">Reference proteome</keyword>
<organism evidence="2 3">
    <name type="scientific">Streptococcus ruminantium</name>
    <dbReference type="NCBI Taxonomy" id="1917441"/>
    <lineage>
        <taxon>Bacteria</taxon>
        <taxon>Bacillati</taxon>
        <taxon>Bacillota</taxon>
        <taxon>Bacilli</taxon>
        <taxon>Lactobacillales</taxon>
        <taxon>Streptococcaceae</taxon>
        <taxon>Streptococcus</taxon>
    </lineage>
</organism>
<evidence type="ECO:0000313" key="2">
    <source>
        <dbReference type="EMBL" id="MDQ8833525.1"/>
    </source>
</evidence>
<dbReference type="InterPro" id="IPR021359">
    <property type="entry name" value="DUF2812"/>
</dbReference>